<evidence type="ECO:0000313" key="2">
    <source>
        <dbReference type="Proteomes" id="UP000054988"/>
    </source>
</evidence>
<dbReference type="Proteomes" id="UP000054988">
    <property type="component" value="Unassembled WGS sequence"/>
</dbReference>
<proteinExistence type="predicted"/>
<reference evidence="1 2" key="1">
    <citation type="submission" date="2015-12" db="EMBL/GenBank/DDBJ databases">
        <title>Draft genome sequence of Moniliophthora roreri, the causal agent of frosty pod rot of cacao.</title>
        <authorList>
            <person name="Aime M.C."/>
            <person name="Diaz-Valderrama J.R."/>
            <person name="Kijpornyongpan T."/>
            <person name="Phillips-Mora W."/>
        </authorList>
    </citation>
    <scope>NUCLEOTIDE SEQUENCE [LARGE SCALE GENOMIC DNA]</scope>
    <source>
        <strain evidence="1 2">MCA 2952</strain>
    </source>
</reference>
<evidence type="ECO:0000313" key="1">
    <source>
        <dbReference type="EMBL" id="KTB34389.1"/>
    </source>
</evidence>
<gene>
    <name evidence="1" type="ORF">WG66_13037</name>
</gene>
<accession>A0A0W0FDP3</accession>
<name>A0A0W0FDP3_MONRR</name>
<comment type="caution">
    <text evidence="1">The sequence shown here is derived from an EMBL/GenBank/DDBJ whole genome shotgun (WGS) entry which is preliminary data.</text>
</comment>
<sequence length="169" mass="18671">MPITSSAGFIENSSVLTSVKNDTDTKQLLEQAIRTTFEQVKFSRSDPSGVLTNKYFVRQDGDMCLVRGLADAYKRGAWLPQELRQSIKVIIGVQYNAVRDMATSDDNVYGASWLASLSSTSHAQNQVSAAQVVIYGIDPFENEVPPPPRKDCQLALLLDAPLGEWCSWL</sequence>
<organism evidence="1 2">
    <name type="scientific">Moniliophthora roreri</name>
    <name type="common">Frosty pod rot fungus</name>
    <name type="synonym">Monilia roreri</name>
    <dbReference type="NCBI Taxonomy" id="221103"/>
    <lineage>
        <taxon>Eukaryota</taxon>
        <taxon>Fungi</taxon>
        <taxon>Dikarya</taxon>
        <taxon>Basidiomycota</taxon>
        <taxon>Agaricomycotina</taxon>
        <taxon>Agaricomycetes</taxon>
        <taxon>Agaricomycetidae</taxon>
        <taxon>Agaricales</taxon>
        <taxon>Marasmiineae</taxon>
        <taxon>Marasmiaceae</taxon>
        <taxon>Moniliophthora</taxon>
    </lineage>
</organism>
<dbReference type="EMBL" id="LATX01002085">
    <property type="protein sequence ID" value="KTB34389.1"/>
    <property type="molecule type" value="Genomic_DNA"/>
</dbReference>
<dbReference type="AlphaFoldDB" id="A0A0W0FDP3"/>
<protein>
    <submittedName>
        <fullName evidence="1">Uncharacterized protein</fullName>
    </submittedName>
</protein>